<keyword evidence="3" id="KW-1185">Reference proteome</keyword>
<evidence type="ECO:0000256" key="1">
    <source>
        <dbReference type="SAM" id="MobiDB-lite"/>
    </source>
</evidence>
<feature type="compositionally biased region" description="Polar residues" evidence="1">
    <location>
        <begin position="178"/>
        <end position="189"/>
    </location>
</feature>
<feature type="compositionally biased region" description="Basic and acidic residues" evidence="1">
    <location>
        <begin position="209"/>
        <end position="220"/>
    </location>
</feature>
<accession>A0AAF0Y100</accession>
<sequence>MVTPSAAAAQPPVHHASPTAGYKLFDSPHLVDMILDQADKQTLSRVMRTAQRFFIPAGVGGDKQPSLVGLRSVLRAKTSLREQFLRRNFANYRLLLLSCTQVVTIEGPHSEWCDLPWHVMRQLFPNVKVVRVAPQQNRAQRTSYTSGSHWDGLCRLVVDKGRHPLISSPLARQAFSRPFSSASDTSTAPWDSRSHDEPEATIRPPVTPESDHRAPSYRPDHCKFTSLPRVRKVVFRNLLSTTLPYPPGVSAKVTANEIVLVLPTEPQFFVDAESDAADDLRHHIKAGDHIKVVMAPTLETKKWSTPVMHGDGHDFDLTVMLARIATFSAKKSLTVYGLGRIQLAPWGSDPKPGEGAEESSAKTDISYLENTMDDKRLTAGGKVDIGYYSLETYVNGTQYRPLEVEDVDQWNLE</sequence>
<protein>
    <submittedName>
        <fullName evidence="2">Uncharacterized protein</fullName>
    </submittedName>
</protein>
<dbReference type="EMBL" id="CP086714">
    <property type="protein sequence ID" value="WOO78035.1"/>
    <property type="molecule type" value="Genomic_DNA"/>
</dbReference>
<dbReference type="RefSeq" id="XP_062624067.1">
    <property type="nucleotide sequence ID" value="XM_062768083.1"/>
</dbReference>
<feature type="region of interest" description="Disordered" evidence="1">
    <location>
        <begin position="177"/>
        <end position="220"/>
    </location>
</feature>
<organism evidence="2 3">
    <name type="scientific">Vanrija pseudolonga</name>
    <dbReference type="NCBI Taxonomy" id="143232"/>
    <lineage>
        <taxon>Eukaryota</taxon>
        <taxon>Fungi</taxon>
        <taxon>Dikarya</taxon>
        <taxon>Basidiomycota</taxon>
        <taxon>Agaricomycotina</taxon>
        <taxon>Tremellomycetes</taxon>
        <taxon>Trichosporonales</taxon>
        <taxon>Trichosporonaceae</taxon>
        <taxon>Vanrija</taxon>
    </lineage>
</organism>
<evidence type="ECO:0000313" key="2">
    <source>
        <dbReference type="EMBL" id="WOO78035.1"/>
    </source>
</evidence>
<gene>
    <name evidence="2" type="ORF">LOC62_01G001588</name>
</gene>
<dbReference type="GeneID" id="87804843"/>
<proteinExistence type="predicted"/>
<reference evidence="2" key="1">
    <citation type="submission" date="2023-10" db="EMBL/GenBank/DDBJ databases">
        <authorList>
            <person name="Noh H."/>
        </authorList>
    </citation>
    <scope>NUCLEOTIDE SEQUENCE</scope>
    <source>
        <strain evidence="2">DUCC4014</strain>
    </source>
</reference>
<evidence type="ECO:0000313" key="3">
    <source>
        <dbReference type="Proteomes" id="UP000827549"/>
    </source>
</evidence>
<dbReference type="AlphaFoldDB" id="A0AAF0Y100"/>
<dbReference type="Proteomes" id="UP000827549">
    <property type="component" value="Chromosome 1"/>
</dbReference>
<name>A0AAF0Y100_9TREE</name>